<dbReference type="CDD" id="cd22359">
    <property type="entry name" value="SfsA-like_bacterial"/>
    <property type="match status" value="1"/>
</dbReference>
<evidence type="ECO:0000259" key="2">
    <source>
        <dbReference type="Pfam" id="PF03749"/>
    </source>
</evidence>
<evidence type="ECO:0008006" key="6">
    <source>
        <dbReference type="Google" id="ProtNLM"/>
    </source>
</evidence>
<dbReference type="Gene3D" id="2.40.50.580">
    <property type="match status" value="1"/>
</dbReference>
<dbReference type="Gene3D" id="3.40.1350.60">
    <property type="match status" value="1"/>
</dbReference>
<keyword evidence="5" id="KW-1185">Reference proteome</keyword>
<dbReference type="eggNOG" id="ENOG502S0XH">
    <property type="taxonomic scope" value="Eukaryota"/>
</dbReference>
<evidence type="ECO:0000313" key="5">
    <source>
        <dbReference type="Proteomes" id="UP000013827"/>
    </source>
</evidence>
<dbReference type="GO" id="GO:0003677">
    <property type="term" value="F:DNA binding"/>
    <property type="evidence" value="ECO:0007669"/>
    <property type="project" value="InterPro"/>
</dbReference>
<dbReference type="KEGG" id="ehx:EMIHUDRAFT_237267"/>
<dbReference type="AlphaFoldDB" id="A0A0D3JR55"/>
<evidence type="ECO:0000256" key="1">
    <source>
        <dbReference type="SAM" id="MobiDB-lite"/>
    </source>
</evidence>
<reference evidence="5" key="1">
    <citation type="journal article" date="2013" name="Nature">
        <title>Pan genome of the phytoplankton Emiliania underpins its global distribution.</title>
        <authorList>
            <person name="Read B.A."/>
            <person name="Kegel J."/>
            <person name="Klute M.J."/>
            <person name="Kuo A."/>
            <person name="Lefebvre S.C."/>
            <person name="Maumus F."/>
            <person name="Mayer C."/>
            <person name="Miller J."/>
            <person name="Monier A."/>
            <person name="Salamov A."/>
            <person name="Young J."/>
            <person name="Aguilar M."/>
            <person name="Claverie J.M."/>
            <person name="Frickenhaus S."/>
            <person name="Gonzalez K."/>
            <person name="Herman E.K."/>
            <person name="Lin Y.C."/>
            <person name="Napier J."/>
            <person name="Ogata H."/>
            <person name="Sarno A.F."/>
            <person name="Shmutz J."/>
            <person name="Schroeder D."/>
            <person name="de Vargas C."/>
            <person name="Verret F."/>
            <person name="von Dassow P."/>
            <person name="Valentin K."/>
            <person name="Van de Peer Y."/>
            <person name="Wheeler G."/>
            <person name="Dacks J.B."/>
            <person name="Delwiche C.F."/>
            <person name="Dyhrman S.T."/>
            <person name="Glockner G."/>
            <person name="John U."/>
            <person name="Richards T."/>
            <person name="Worden A.Z."/>
            <person name="Zhang X."/>
            <person name="Grigoriev I.V."/>
            <person name="Allen A.E."/>
            <person name="Bidle K."/>
            <person name="Borodovsky M."/>
            <person name="Bowler C."/>
            <person name="Brownlee C."/>
            <person name="Cock J.M."/>
            <person name="Elias M."/>
            <person name="Gladyshev V.N."/>
            <person name="Groth M."/>
            <person name="Guda C."/>
            <person name="Hadaegh A."/>
            <person name="Iglesias-Rodriguez M.D."/>
            <person name="Jenkins J."/>
            <person name="Jones B.M."/>
            <person name="Lawson T."/>
            <person name="Leese F."/>
            <person name="Lindquist E."/>
            <person name="Lobanov A."/>
            <person name="Lomsadze A."/>
            <person name="Malik S.B."/>
            <person name="Marsh M.E."/>
            <person name="Mackinder L."/>
            <person name="Mock T."/>
            <person name="Mueller-Roeber B."/>
            <person name="Pagarete A."/>
            <person name="Parker M."/>
            <person name="Probert I."/>
            <person name="Quesneville H."/>
            <person name="Raines C."/>
            <person name="Rensing S.A."/>
            <person name="Riano-Pachon D.M."/>
            <person name="Richier S."/>
            <person name="Rokitta S."/>
            <person name="Shiraiwa Y."/>
            <person name="Soanes D.M."/>
            <person name="van der Giezen M."/>
            <person name="Wahlund T.M."/>
            <person name="Williams B."/>
            <person name="Wilson W."/>
            <person name="Wolfe G."/>
            <person name="Wurch L.L."/>
        </authorList>
    </citation>
    <scope>NUCLEOTIDE SEQUENCE</scope>
</reference>
<proteinExistence type="inferred from homology"/>
<dbReference type="RefSeq" id="XP_005778419.1">
    <property type="nucleotide sequence ID" value="XM_005778362.1"/>
</dbReference>
<dbReference type="STRING" id="2903.R1EH51"/>
<dbReference type="EnsemblProtists" id="EOD25990">
    <property type="protein sequence ID" value="EOD25990"/>
    <property type="gene ID" value="EMIHUDRAFT_237267"/>
</dbReference>
<dbReference type="PANTHER" id="PTHR30545:SF2">
    <property type="entry name" value="SUGAR FERMENTATION STIMULATION PROTEIN A"/>
    <property type="match status" value="1"/>
</dbReference>
<dbReference type="Proteomes" id="UP000013827">
    <property type="component" value="Unassembled WGS sequence"/>
</dbReference>
<dbReference type="GeneID" id="17271534"/>
<accession>A0A0D3JR55</accession>
<dbReference type="InterPro" id="IPR041465">
    <property type="entry name" value="SfsA_N"/>
</dbReference>
<dbReference type="InterPro" id="IPR040452">
    <property type="entry name" value="SfsA_C"/>
</dbReference>
<evidence type="ECO:0000259" key="3">
    <source>
        <dbReference type="Pfam" id="PF17746"/>
    </source>
</evidence>
<feature type="domain" description="SfsA N-terminal OB" evidence="3">
    <location>
        <begin position="21"/>
        <end position="81"/>
    </location>
</feature>
<protein>
    <recommendedName>
        <fullName evidence="6">Sugar fermentation stimulation protein homolog</fullName>
    </recommendedName>
</protein>
<feature type="domain" description="Sugar fermentation stimulation protein C-terminal" evidence="2">
    <location>
        <begin position="97"/>
        <end position="238"/>
    </location>
</feature>
<dbReference type="Pfam" id="PF03749">
    <property type="entry name" value="SfsA"/>
    <property type="match status" value="1"/>
</dbReference>
<organism evidence="4 5">
    <name type="scientific">Emiliania huxleyi (strain CCMP1516)</name>
    <dbReference type="NCBI Taxonomy" id="280463"/>
    <lineage>
        <taxon>Eukaryota</taxon>
        <taxon>Haptista</taxon>
        <taxon>Haptophyta</taxon>
        <taxon>Prymnesiophyceae</taxon>
        <taxon>Isochrysidales</taxon>
        <taxon>Noelaerhabdaceae</taxon>
        <taxon>Emiliania</taxon>
    </lineage>
</organism>
<dbReference type="Pfam" id="PF17746">
    <property type="entry name" value="SfsA_N"/>
    <property type="match status" value="1"/>
</dbReference>
<dbReference type="NCBIfam" id="TIGR00230">
    <property type="entry name" value="sfsA"/>
    <property type="match status" value="1"/>
</dbReference>
<reference evidence="4" key="2">
    <citation type="submission" date="2024-10" db="UniProtKB">
        <authorList>
            <consortium name="EnsemblProtists"/>
        </authorList>
    </citation>
    <scope>IDENTIFICATION</scope>
</reference>
<sequence>MRFAEPVFVPYHAPLQRGTLVDRRDRFIAEVALDGQPASVLAHCINPGRMEAFVRPGARVWVLPVEKADRKLRYSWEAIEVLGVRGANIIASTNTVRPNLLVRALLEARCLRDLSFCELRAERNFVAGSHSGRVDFLLDEQSASPHYVEVKNCHMVYEDGWGYFPDSVSARATRHVDALAALVAGGARASVILVVQRSDVEHGVRPSAFHDPAFAAAAVKAAQAGVQFRAVRASVDLQGTYLTHELPVDLSGHASPTVLTDVGRQWEANRESTGTVELEAAVGGKPADPAVGPTPEPDADRHAAVPMAARVRADRRSQGGAAGGKKSPFFDQ</sequence>
<dbReference type="HOGENOM" id="CLU_052299_2_0_1"/>
<dbReference type="HAMAP" id="MF_00095">
    <property type="entry name" value="SfsA"/>
    <property type="match status" value="1"/>
</dbReference>
<dbReference type="InterPro" id="IPR005224">
    <property type="entry name" value="SfsA"/>
</dbReference>
<dbReference type="PaxDb" id="2903-EOD25990"/>
<feature type="region of interest" description="Disordered" evidence="1">
    <location>
        <begin position="283"/>
        <end position="332"/>
    </location>
</feature>
<evidence type="ECO:0000313" key="4">
    <source>
        <dbReference type="EnsemblProtists" id="EOD25990"/>
    </source>
</evidence>
<name>A0A0D3JR55_EMIH1</name>
<dbReference type="PANTHER" id="PTHR30545">
    <property type="entry name" value="SUGAR FERMENTATION STIMULATION PROTEIN A"/>
    <property type="match status" value="1"/>
</dbReference>